<sequence length="82" mass="9663">MNTKLTLNLDKHIIDRAKDYAKSNRVSLSQLIENYLDSLTNKDDKKDVKVSPLVESLTGVIPREDETDYKKEYYEYLNKKYC</sequence>
<comment type="caution">
    <text evidence="1">The sequence shown here is derived from an EMBL/GenBank/DDBJ whole genome shotgun (WGS) entry which is preliminary data.</text>
</comment>
<accession>A0A5D4H849</accession>
<evidence type="ECO:0008006" key="3">
    <source>
        <dbReference type="Google" id="ProtNLM"/>
    </source>
</evidence>
<keyword evidence="2" id="KW-1185">Reference proteome</keyword>
<dbReference type="AlphaFoldDB" id="A0A5D4H849"/>
<dbReference type="RefSeq" id="WP_148919802.1">
    <property type="nucleotide sequence ID" value="NZ_VTAV01000010.1"/>
</dbReference>
<organism evidence="1 2">
    <name type="scientific">Sphingobacterium phlebotomi</name>
    <dbReference type="NCBI Taxonomy" id="2605433"/>
    <lineage>
        <taxon>Bacteria</taxon>
        <taxon>Pseudomonadati</taxon>
        <taxon>Bacteroidota</taxon>
        <taxon>Sphingobacteriia</taxon>
        <taxon>Sphingobacteriales</taxon>
        <taxon>Sphingobacteriaceae</taxon>
        <taxon>Sphingobacterium</taxon>
    </lineage>
</organism>
<evidence type="ECO:0000313" key="1">
    <source>
        <dbReference type="EMBL" id="TYR35000.1"/>
    </source>
</evidence>
<dbReference type="Pfam" id="PF19891">
    <property type="entry name" value="DUF6364"/>
    <property type="match status" value="1"/>
</dbReference>
<dbReference type="Proteomes" id="UP000322362">
    <property type="component" value="Unassembled WGS sequence"/>
</dbReference>
<protein>
    <recommendedName>
        <fullName evidence="3">Antitoxin</fullName>
    </recommendedName>
</protein>
<gene>
    <name evidence="1" type="ORF">FXV77_13690</name>
</gene>
<name>A0A5D4H849_9SPHI</name>
<dbReference type="InterPro" id="IPR045944">
    <property type="entry name" value="DUF6364"/>
</dbReference>
<dbReference type="EMBL" id="VTAV01000010">
    <property type="protein sequence ID" value="TYR35000.1"/>
    <property type="molecule type" value="Genomic_DNA"/>
</dbReference>
<evidence type="ECO:0000313" key="2">
    <source>
        <dbReference type="Proteomes" id="UP000322362"/>
    </source>
</evidence>
<proteinExistence type="predicted"/>
<reference evidence="1 2" key="1">
    <citation type="submission" date="2019-08" db="EMBL/GenBank/DDBJ databases">
        <title>Phlebobacter frassis gen. nov. sp. nov., a new member of family Sphingobacteriaceae isolated from sand fly rearing media.</title>
        <authorList>
            <person name="Kakumanu M.L."/>
            <person name="Marayati B.F."/>
            <person name="Wada-Katsumata A."/>
            <person name="Wasserberg G."/>
            <person name="Schal C."/>
            <person name="Apperson C.S."/>
            <person name="Ponnusamy L."/>
        </authorList>
    </citation>
    <scope>NUCLEOTIDE SEQUENCE [LARGE SCALE GENOMIC DNA]</scope>
    <source>
        <strain evidence="1 2">SSI9</strain>
    </source>
</reference>